<organism evidence="3 4">
    <name type="scientific">Acrasis kona</name>
    <dbReference type="NCBI Taxonomy" id="1008807"/>
    <lineage>
        <taxon>Eukaryota</taxon>
        <taxon>Discoba</taxon>
        <taxon>Heterolobosea</taxon>
        <taxon>Tetramitia</taxon>
        <taxon>Eutetramitia</taxon>
        <taxon>Acrasidae</taxon>
        <taxon>Acrasis</taxon>
    </lineage>
</organism>
<dbReference type="AlphaFoldDB" id="A0AAW2YTY2"/>
<accession>A0AAW2YTY2</accession>
<name>A0AAW2YTY2_9EUKA</name>
<comment type="caution">
    <text evidence="3">The sequence shown here is derived from an EMBL/GenBank/DDBJ whole genome shotgun (WGS) entry which is preliminary data.</text>
</comment>
<proteinExistence type="inferred from homology"/>
<dbReference type="InterPro" id="IPR045108">
    <property type="entry name" value="TXNDC17-like"/>
</dbReference>
<dbReference type="InterPro" id="IPR010357">
    <property type="entry name" value="TXNDC17_dom"/>
</dbReference>
<dbReference type="EMBL" id="JAOPGA020000701">
    <property type="protein sequence ID" value="KAL0480896.1"/>
    <property type="molecule type" value="Genomic_DNA"/>
</dbReference>
<sequence>MTFTKTVIVTDTNQFDAVLKETITNNPNSTVLGYFTGAVNPATNKSWCPDCVVSEPILNDLLEEFENNAKNPSEDKIILIKCPIERAGYSGNPNHPYRKNPSIKLTGVPTLIWYQDNSPTDRLVEGDFTSGDKVNKYRSKVAKAL</sequence>
<gene>
    <name evidence="3" type="ORF">AKO1_004070</name>
</gene>
<evidence type="ECO:0000259" key="2">
    <source>
        <dbReference type="Pfam" id="PF06110"/>
    </source>
</evidence>
<feature type="domain" description="Thioredoxin" evidence="2">
    <location>
        <begin position="13"/>
        <end position="126"/>
    </location>
</feature>
<evidence type="ECO:0000313" key="3">
    <source>
        <dbReference type="EMBL" id="KAL0480896.1"/>
    </source>
</evidence>
<comment type="similarity">
    <text evidence="1">Belongs to the thioredoxin family.</text>
</comment>
<dbReference type="GO" id="GO:0047134">
    <property type="term" value="F:protein-disulfide reductase [NAD(P)H] activity"/>
    <property type="evidence" value="ECO:0007669"/>
    <property type="project" value="InterPro"/>
</dbReference>
<dbReference type="PANTHER" id="PTHR12452">
    <property type="entry name" value="42-9-9 PROTEIN-RELATED"/>
    <property type="match status" value="1"/>
</dbReference>
<dbReference type="SUPFAM" id="SSF52833">
    <property type="entry name" value="Thioredoxin-like"/>
    <property type="match status" value="1"/>
</dbReference>
<dbReference type="InterPro" id="IPR036249">
    <property type="entry name" value="Thioredoxin-like_sf"/>
</dbReference>
<dbReference type="Pfam" id="PF06110">
    <property type="entry name" value="TXD17-like_Trx"/>
    <property type="match status" value="1"/>
</dbReference>
<evidence type="ECO:0000256" key="1">
    <source>
        <dbReference type="ARBA" id="ARBA00008987"/>
    </source>
</evidence>
<keyword evidence="4" id="KW-1185">Reference proteome</keyword>
<dbReference type="PANTHER" id="PTHR12452:SF0">
    <property type="entry name" value="THIOREDOXIN DOMAIN-CONTAINING PROTEIN 17"/>
    <property type="match status" value="1"/>
</dbReference>
<reference evidence="3 4" key="1">
    <citation type="submission" date="2024-03" db="EMBL/GenBank/DDBJ databases">
        <title>The Acrasis kona genome and developmental transcriptomes reveal deep origins of eukaryotic multicellular pathways.</title>
        <authorList>
            <person name="Sheikh S."/>
            <person name="Fu C.-J."/>
            <person name="Brown M.W."/>
            <person name="Baldauf S.L."/>
        </authorList>
    </citation>
    <scope>NUCLEOTIDE SEQUENCE [LARGE SCALE GENOMIC DNA]</scope>
    <source>
        <strain evidence="3 4">ATCC MYA-3509</strain>
    </source>
</reference>
<dbReference type="GO" id="GO:0005829">
    <property type="term" value="C:cytosol"/>
    <property type="evidence" value="ECO:0007669"/>
    <property type="project" value="TreeGrafter"/>
</dbReference>
<dbReference type="Proteomes" id="UP001431209">
    <property type="component" value="Unassembled WGS sequence"/>
</dbReference>
<evidence type="ECO:0000313" key="4">
    <source>
        <dbReference type="Proteomes" id="UP001431209"/>
    </source>
</evidence>
<protein>
    <submittedName>
        <fullName evidence="3">Thioredoxin domain-containing protein</fullName>
    </submittedName>
</protein>
<dbReference type="Gene3D" id="3.40.30.10">
    <property type="entry name" value="Glutaredoxin"/>
    <property type="match status" value="1"/>
</dbReference>